<proteinExistence type="inferred from homology"/>
<evidence type="ECO:0000313" key="3">
    <source>
        <dbReference type="EMBL" id="SEQ19449.1"/>
    </source>
</evidence>
<gene>
    <name evidence="3" type="ORF">SAMN05421510_102643</name>
    <name evidence="4" type="ORF">SAMN06297164_0915</name>
</gene>
<protein>
    <recommendedName>
        <fullName evidence="2">YCII-related domain-containing protein</fullName>
    </recommendedName>
</protein>
<dbReference type="PANTHER" id="PTHR33606">
    <property type="entry name" value="PROTEIN YCII"/>
    <property type="match status" value="1"/>
</dbReference>
<dbReference type="PANTHER" id="PTHR33606:SF3">
    <property type="entry name" value="PROTEIN YCII"/>
    <property type="match status" value="1"/>
</dbReference>
<name>A0A1H9E0Z1_9PROT</name>
<reference evidence="4 6" key="2">
    <citation type="submission" date="2017-09" db="EMBL/GenBank/DDBJ databases">
        <authorList>
            <person name="Ehlers B."/>
            <person name="Leendertz F.H."/>
        </authorList>
    </citation>
    <scope>NUCLEOTIDE SEQUENCE [LARGE SCALE GENOMIC DNA]</scope>
    <source>
        <strain evidence="4 6">Nm42</strain>
    </source>
</reference>
<evidence type="ECO:0000313" key="4">
    <source>
        <dbReference type="EMBL" id="SOD16952.1"/>
    </source>
</evidence>
<evidence type="ECO:0000313" key="5">
    <source>
        <dbReference type="Proteomes" id="UP000181998"/>
    </source>
</evidence>
<dbReference type="Proteomes" id="UP000219335">
    <property type="component" value="Unassembled WGS sequence"/>
</dbReference>
<evidence type="ECO:0000256" key="1">
    <source>
        <dbReference type="ARBA" id="ARBA00007689"/>
    </source>
</evidence>
<evidence type="ECO:0000259" key="2">
    <source>
        <dbReference type="Pfam" id="PF03795"/>
    </source>
</evidence>
<dbReference type="OrthoDB" id="9797014at2"/>
<dbReference type="SUPFAM" id="SSF54909">
    <property type="entry name" value="Dimeric alpha+beta barrel"/>
    <property type="match status" value="1"/>
</dbReference>
<dbReference type="NCBIfam" id="NF008473">
    <property type="entry name" value="PRK11370.1"/>
    <property type="match status" value="1"/>
</dbReference>
<dbReference type="InterPro" id="IPR005545">
    <property type="entry name" value="YCII"/>
</dbReference>
<dbReference type="InterPro" id="IPR051807">
    <property type="entry name" value="Sec-metab_biosynth-assoc"/>
</dbReference>
<sequence length="100" mass="11027">MLYAINAEDVPNSLEKRISVRSEHLTRIKGLQEAGRLILAGPYPAIDSQDPSPLGFSGSLIVAEFESLEAAQAWINEDPYVSVGVYQRVTVKPFKKVLPE</sequence>
<dbReference type="EMBL" id="OCMU01000001">
    <property type="protein sequence ID" value="SOD16952.1"/>
    <property type="molecule type" value="Genomic_DNA"/>
</dbReference>
<dbReference type="Pfam" id="PF03795">
    <property type="entry name" value="YCII"/>
    <property type="match status" value="1"/>
</dbReference>
<reference evidence="3 5" key="1">
    <citation type="submission" date="2016-10" db="EMBL/GenBank/DDBJ databases">
        <authorList>
            <person name="de Groot N.N."/>
        </authorList>
    </citation>
    <scope>NUCLEOTIDE SEQUENCE [LARGE SCALE GENOMIC DNA]</scope>
    <source>
        <strain evidence="3 5">Nm9</strain>
    </source>
</reference>
<dbReference type="RefSeq" id="WP_074721239.1">
    <property type="nucleotide sequence ID" value="NZ_FOFX01000026.1"/>
</dbReference>
<evidence type="ECO:0000313" key="6">
    <source>
        <dbReference type="Proteomes" id="UP000219335"/>
    </source>
</evidence>
<accession>A0A1H9E0Z1</accession>
<dbReference type="STRING" id="44577.ATY38_02105"/>
<comment type="similarity">
    <text evidence="1">Belongs to the YciI family.</text>
</comment>
<dbReference type="AlphaFoldDB" id="A0A1H9E0Z1"/>
<dbReference type="EMBL" id="FOFX01000026">
    <property type="protein sequence ID" value="SEQ19449.1"/>
    <property type="molecule type" value="Genomic_DNA"/>
</dbReference>
<dbReference type="InterPro" id="IPR011008">
    <property type="entry name" value="Dimeric_a/b-barrel"/>
</dbReference>
<feature type="domain" description="YCII-related" evidence="2">
    <location>
        <begin position="1"/>
        <end position="95"/>
    </location>
</feature>
<dbReference type="Proteomes" id="UP000181998">
    <property type="component" value="Unassembled WGS sequence"/>
</dbReference>
<dbReference type="Gene3D" id="3.30.70.1060">
    <property type="entry name" value="Dimeric alpha+beta barrel"/>
    <property type="match status" value="1"/>
</dbReference>
<organism evidence="3 5">
    <name type="scientific">Nitrosomonas ureae</name>
    <dbReference type="NCBI Taxonomy" id="44577"/>
    <lineage>
        <taxon>Bacteria</taxon>
        <taxon>Pseudomonadati</taxon>
        <taxon>Pseudomonadota</taxon>
        <taxon>Betaproteobacteria</taxon>
        <taxon>Nitrosomonadales</taxon>
        <taxon>Nitrosomonadaceae</taxon>
        <taxon>Nitrosomonas</taxon>
    </lineage>
</organism>